<protein>
    <submittedName>
        <fullName evidence="6">Helix-turn-helix transcriptional regulator</fullName>
    </submittedName>
</protein>
<evidence type="ECO:0000259" key="5">
    <source>
        <dbReference type="PROSITE" id="PS01124"/>
    </source>
</evidence>
<dbReference type="InterPro" id="IPR018060">
    <property type="entry name" value="HTH_AraC"/>
</dbReference>
<feature type="domain" description="HTH araC/xylS-type" evidence="5">
    <location>
        <begin position="202"/>
        <end position="300"/>
    </location>
</feature>
<dbReference type="SUPFAM" id="SSF46689">
    <property type="entry name" value="Homeodomain-like"/>
    <property type="match status" value="2"/>
</dbReference>
<dbReference type="Proteomes" id="UP000536746">
    <property type="component" value="Unassembled WGS sequence"/>
</dbReference>
<evidence type="ECO:0000313" key="6">
    <source>
        <dbReference type="EMBL" id="NUU04020.1"/>
    </source>
</evidence>
<dbReference type="Gene3D" id="1.10.10.60">
    <property type="entry name" value="Homeodomain-like"/>
    <property type="match status" value="2"/>
</dbReference>
<proteinExistence type="predicted"/>
<dbReference type="Pfam" id="PF12833">
    <property type="entry name" value="HTH_18"/>
    <property type="match status" value="1"/>
</dbReference>
<dbReference type="SMART" id="SM00342">
    <property type="entry name" value="HTH_ARAC"/>
    <property type="match status" value="1"/>
</dbReference>
<dbReference type="PANTHER" id="PTHR46796:SF14">
    <property type="entry name" value="TRANSCRIPTIONAL REGULATORY PROTEIN"/>
    <property type="match status" value="1"/>
</dbReference>
<reference evidence="6 7" key="1">
    <citation type="journal article" date="2020" name="Front. Plant Sci.">
        <title>Isolation of Rhizosphere Bacteria That Improve Quality and Water Stress Tolerance in Greenhouse Ornamentals.</title>
        <authorList>
            <person name="Nordstedt N.P."/>
            <person name="Jones M.L."/>
        </authorList>
    </citation>
    <scope>NUCLEOTIDE SEQUENCE [LARGE SCALE GENOMIC DNA]</scope>
    <source>
        <strain evidence="6 7">C6C2</strain>
    </source>
</reference>
<evidence type="ECO:0000256" key="1">
    <source>
        <dbReference type="ARBA" id="ARBA00023015"/>
    </source>
</evidence>
<organism evidence="6 7">
    <name type="scientific">Herbaspirillum robiniae</name>
    <dbReference type="NCBI Taxonomy" id="2014887"/>
    <lineage>
        <taxon>Bacteria</taxon>
        <taxon>Pseudomonadati</taxon>
        <taxon>Pseudomonadota</taxon>
        <taxon>Betaproteobacteria</taxon>
        <taxon>Burkholderiales</taxon>
        <taxon>Oxalobacteraceae</taxon>
        <taxon>Herbaspirillum</taxon>
    </lineage>
</organism>
<dbReference type="PANTHER" id="PTHR46796">
    <property type="entry name" value="HTH-TYPE TRANSCRIPTIONAL ACTIVATOR RHAS-RELATED"/>
    <property type="match status" value="1"/>
</dbReference>
<evidence type="ECO:0000256" key="3">
    <source>
        <dbReference type="ARBA" id="ARBA00023163"/>
    </source>
</evidence>
<keyword evidence="1" id="KW-0805">Transcription regulation</keyword>
<gene>
    <name evidence="6" type="ORF">HNO84_20615</name>
</gene>
<dbReference type="RefSeq" id="WP_079215954.1">
    <property type="nucleotide sequence ID" value="NZ_CP018845.1"/>
</dbReference>
<comment type="caution">
    <text evidence="6">The sequence shown here is derived from an EMBL/GenBank/DDBJ whole genome shotgun (WGS) entry which is preliminary data.</text>
</comment>
<name>A0ABX2M0X2_9BURK</name>
<dbReference type="PROSITE" id="PS01124">
    <property type="entry name" value="HTH_ARAC_FAMILY_2"/>
    <property type="match status" value="1"/>
</dbReference>
<accession>A0ABX2M0X2</accession>
<dbReference type="EMBL" id="JABFMT010000032">
    <property type="protein sequence ID" value="NUU04020.1"/>
    <property type="molecule type" value="Genomic_DNA"/>
</dbReference>
<feature type="region of interest" description="Disordered" evidence="4">
    <location>
        <begin position="1"/>
        <end position="22"/>
    </location>
</feature>
<sequence>MTTSFQDCATASHPPSGAGDRAPAALRFGERLQHGGASVYRKSYDGAARLQIPGPSSGAGFLLGVSMTPEHRRRITRGELAGLHLFSQGDIYLRDLEDPYAAEVDAPFDFTLLEFSRDFFEAMADERIEPATVALSPVAARRDPVLPHLACALLPSLARPAETCALFVEQILVAMGAYLVHAYGGFVPAQTQPGLLSKVHEERAKAMLLSKVRGECSIPDIARECNMSASYFMKAFKKTTGQTPHQWMLSQRLARAQDYLRNSTLSLAEVATTCDFYDQSHFNRVFIQGTGMSPGVWRRQAA</sequence>
<keyword evidence="3" id="KW-0804">Transcription</keyword>
<evidence type="ECO:0000313" key="7">
    <source>
        <dbReference type="Proteomes" id="UP000536746"/>
    </source>
</evidence>
<evidence type="ECO:0000256" key="4">
    <source>
        <dbReference type="SAM" id="MobiDB-lite"/>
    </source>
</evidence>
<evidence type="ECO:0000256" key="2">
    <source>
        <dbReference type="ARBA" id="ARBA00023125"/>
    </source>
</evidence>
<keyword evidence="7" id="KW-1185">Reference proteome</keyword>
<keyword evidence="2" id="KW-0238">DNA-binding</keyword>
<dbReference type="InterPro" id="IPR009057">
    <property type="entry name" value="Homeodomain-like_sf"/>
</dbReference>
<dbReference type="InterPro" id="IPR050204">
    <property type="entry name" value="AraC_XylS_family_regulators"/>
</dbReference>